<dbReference type="SUPFAM" id="SSF51306">
    <property type="entry name" value="LexA/Signal peptidase"/>
    <property type="match status" value="1"/>
</dbReference>
<dbReference type="NCBIfam" id="TIGR02227">
    <property type="entry name" value="sigpep_I_bact"/>
    <property type="match status" value="1"/>
</dbReference>
<evidence type="ECO:0000313" key="10">
    <source>
        <dbReference type="EMBL" id="KWX04220.1"/>
    </source>
</evidence>
<dbReference type="InterPro" id="IPR000223">
    <property type="entry name" value="Pept_S26A_signal_pept_1"/>
</dbReference>
<reference evidence="12" key="1">
    <citation type="submission" date="2015-02" db="EMBL/GenBank/DDBJ databases">
        <title>Physiological reanalysis, assessment of diazotrophy, and genome sequences of multiple isolates of Streptomyces thermoautotrophicus.</title>
        <authorList>
            <person name="MacKellar D.C."/>
            <person name="Lieber L."/>
            <person name="Norman J."/>
            <person name="Bolger A."/>
            <person name="Tobin C."/>
            <person name="Murray J.W."/>
            <person name="Friesen M."/>
            <person name="Prell J."/>
        </authorList>
    </citation>
    <scope>NUCLEOTIDE SEQUENCE [LARGE SCALE GENOMIC DNA]</scope>
    <source>
        <strain evidence="12">UBT1</strain>
    </source>
</reference>
<dbReference type="PATRIC" id="fig|1469144.8.peg.3313"/>
<name>A0A132NIR9_9ACTN</name>
<keyword evidence="7" id="KW-0645">Protease</keyword>
<feature type="transmembrane region" description="Helical" evidence="7">
    <location>
        <begin position="249"/>
        <end position="268"/>
    </location>
</feature>
<comment type="caution">
    <text evidence="11">The sequence shown here is derived from an EMBL/GenBank/DDBJ whole genome shotgun (WGS) entry which is preliminary data.</text>
</comment>
<dbReference type="PANTHER" id="PTHR43390">
    <property type="entry name" value="SIGNAL PEPTIDASE I"/>
    <property type="match status" value="1"/>
</dbReference>
<dbReference type="GO" id="GO:0005886">
    <property type="term" value="C:plasma membrane"/>
    <property type="evidence" value="ECO:0007669"/>
    <property type="project" value="UniProtKB-SubCell"/>
</dbReference>
<dbReference type="InterPro" id="IPR019758">
    <property type="entry name" value="Pept_S26A_signal_pept_1_CS"/>
</dbReference>
<dbReference type="PRINTS" id="PR00727">
    <property type="entry name" value="LEADERPTASE"/>
</dbReference>
<dbReference type="Proteomes" id="UP000070659">
    <property type="component" value="Unassembled WGS sequence"/>
</dbReference>
<feature type="active site" evidence="6">
    <location>
        <position position="134"/>
    </location>
</feature>
<evidence type="ECO:0000256" key="6">
    <source>
        <dbReference type="PIRSR" id="PIRSR600223-1"/>
    </source>
</evidence>
<dbReference type="Pfam" id="PF10502">
    <property type="entry name" value="Peptidase_S26"/>
    <property type="match status" value="1"/>
</dbReference>
<protein>
    <recommendedName>
        <fullName evidence="4 7">Signal peptidase I</fullName>
        <ecNumber evidence="4 7">3.4.21.89</ecNumber>
    </recommendedName>
</protein>
<dbReference type="AlphaFoldDB" id="A0A132NIR9"/>
<feature type="transmembrane region" description="Helical" evidence="7">
    <location>
        <begin position="33"/>
        <end position="56"/>
    </location>
</feature>
<dbReference type="GO" id="GO:0004252">
    <property type="term" value="F:serine-type endopeptidase activity"/>
    <property type="evidence" value="ECO:0007669"/>
    <property type="project" value="InterPro"/>
</dbReference>
<feature type="compositionally biased region" description="Basic and acidic residues" evidence="8">
    <location>
        <begin position="9"/>
        <end position="21"/>
    </location>
</feature>
<evidence type="ECO:0000256" key="3">
    <source>
        <dbReference type="ARBA" id="ARBA00009370"/>
    </source>
</evidence>
<organism evidence="11 12">
    <name type="scientific">Carbonactinospora thermoautotrophica</name>
    <dbReference type="NCBI Taxonomy" id="1469144"/>
    <lineage>
        <taxon>Bacteria</taxon>
        <taxon>Bacillati</taxon>
        <taxon>Actinomycetota</taxon>
        <taxon>Actinomycetes</taxon>
        <taxon>Kitasatosporales</taxon>
        <taxon>Carbonactinosporaceae</taxon>
        <taxon>Carbonactinospora</taxon>
    </lineage>
</organism>
<evidence type="ECO:0000256" key="5">
    <source>
        <dbReference type="ARBA" id="ARBA00022801"/>
    </source>
</evidence>
<dbReference type="PANTHER" id="PTHR43390:SF1">
    <property type="entry name" value="CHLOROPLAST PROCESSING PEPTIDASE"/>
    <property type="match status" value="1"/>
</dbReference>
<feature type="domain" description="Peptidase S26" evidence="9">
    <location>
        <begin position="36"/>
        <end position="224"/>
    </location>
</feature>
<evidence type="ECO:0000313" key="11">
    <source>
        <dbReference type="EMBL" id="KWX09622.1"/>
    </source>
</evidence>
<feature type="active site" evidence="6">
    <location>
        <position position="61"/>
    </location>
</feature>
<sequence>MDTGADAPQNDREQAGKRNRDGRGQERSFWYELPFLVAIALLLALLVKTFLVQAFYIPSGSMENTLQVGDRVLVNKLANWLGDDVDRGEIVVFDDPGGWLQTEPEPPANPLVRGVQSVFVFFGLLPSSQKDLIKRVIAVGGDRVACCDSQGRVTVNGVPLDEPYVFPGNPSSTVTFDVTVPEGRLWVMGDHREVSGDSSKHLGEPGGGTIPEDKVVGRAFAIIWPLDRIRSLPVPDTFKQAALASADRAGSVAPVLLGFAGALPVVVLRRRLRHRMPACRASGSPT</sequence>
<dbReference type="PROSITE" id="PS00761">
    <property type="entry name" value="SPASE_I_3"/>
    <property type="match status" value="1"/>
</dbReference>
<comment type="caution">
    <text evidence="7">Lacks conserved residue(s) required for the propagation of feature annotation.</text>
</comment>
<accession>A0A132NIR9</accession>
<dbReference type="EMBL" id="JYIK01000766">
    <property type="protein sequence ID" value="KWX09622.1"/>
    <property type="molecule type" value="Genomic_DNA"/>
</dbReference>
<evidence type="ECO:0000259" key="9">
    <source>
        <dbReference type="Pfam" id="PF10502"/>
    </source>
</evidence>
<evidence type="ECO:0000256" key="1">
    <source>
        <dbReference type="ARBA" id="ARBA00000677"/>
    </source>
</evidence>
<dbReference type="CDD" id="cd06530">
    <property type="entry name" value="S26_SPase_I"/>
    <property type="match status" value="1"/>
</dbReference>
<proteinExistence type="inferred from homology"/>
<keyword evidence="7" id="KW-0472">Membrane</keyword>
<dbReference type="GO" id="GO:0006465">
    <property type="term" value="P:signal peptide processing"/>
    <property type="evidence" value="ECO:0007669"/>
    <property type="project" value="InterPro"/>
</dbReference>
<evidence type="ECO:0000256" key="2">
    <source>
        <dbReference type="ARBA" id="ARBA00004401"/>
    </source>
</evidence>
<dbReference type="InterPro" id="IPR019533">
    <property type="entry name" value="Peptidase_S26"/>
</dbReference>
<comment type="subcellular location">
    <subcellularLocation>
        <location evidence="2">Cell membrane</location>
        <topology evidence="2">Single-pass type II membrane protein</topology>
    </subcellularLocation>
    <subcellularLocation>
        <location evidence="7">Membrane</location>
        <topology evidence="7">Single-pass type II membrane protein</topology>
    </subcellularLocation>
</comment>
<evidence type="ECO:0000313" key="13">
    <source>
        <dbReference type="Proteomes" id="UP000070659"/>
    </source>
</evidence>
<evidence type="ECO:0000256" key="4">
    <source>
        <dbReference type="ARBA" id="ARBA00013208"/>
    </source>
</evidence>
<evidence type="ECO:0000256" key="8">
    <source>
        <dbReference type="SAM" id="MobiDB-lite"/>
    </source>
</evidence>
<dbReference type="Proteomes" id="UP000070598">
    <property type="component" value="Unassembled WGS sequence"/>
</dbReference>
<comment type="catalytic activity">
    <reaction evidence="1 7">
        <text>Cleavage of hydrophobic, N-terminal signal or leader sequences from secreted and periplasmic proteins.</text>
        <dbReference type="EC" id="3.4.21.89"/>
    </reaction>
</comment>
<keyword evidence="5 7" id="KW-0378">Hydrolase</keyword>
<dbReference type="GO" id="GO:0009003">
    <property type="term" value="F:signal peptidase activity"/>
    <property type="evidence" value="ECO:0007669"/>
    <property type="project" value="UniProtKB-EC"/>
</dbReference>
<dbReference type="InterPro" id="IPR036286">
    <property type="entry name" value="LexA/Signal_pep-like_sf"/>
</dbReference>
<evidence type="ECO:0000313" key="12">
    <source>
        <dbReference type="Proteomes" id="UP000070598"/>
    </source>
</evidence>
<keyword evidence="7" id="KW-0812">Transmembrane</keyword>
<comment type="similarity">
    <text evidence="3 7">Belongs to the peptidase S26 family.</text>
</comment>
<reference evidence="11 13" key="2">
    <citation type="submission" date="2015-02" db="EMBL/GenBank/DDBJ databases">
        <title>Physiological reanalysis, assessment of diazotrophy, and genome sequences of multiple isolates of Streptomyces thermoautotrophicus.</title>
        <authorList>
            <person name="MacKellar D.C."/>
            <person name="Lieber L."/>
            <person name="Norman J."/>
            <person name="Bolger A."/>
            <person name="Tobin C."/>
            <person name="Murray J.W."/>
            <person name="Prell J."/>
        </authorList>
    </citation>
    <scope>NUCLEOTIDE SEQUENCE [LARGE SCALE GENOMIC DNA]</scope>
    <source>
        <strain evidence="11 13">UBT1</strain>
    </source>
</reference>
<dbReference type="Gene3D" id="2.10.109.10">
    <property type="entry name" value="Umud Fragment, subunit A"/>
    <property type="match status" value="1"/>
</dbReference>
<gene>
    <name evidence="10" type="ORF">TH66_08335</name>
    <name evidence="11" type="ORF">TR74_08500</name>
</gene>
<feature type="region of interest" description="Disordered" evidence="8">
    <location>
        <begin position="1"/>
        <end position="21"/>
    </location>
</feature>
<dbReference type="EC" id="3.4.21.89" evidence="4 7"/>
<keyword evidence="7" id="KW-1133">Transmembrane helix</keyword>
<evidence type="ECO:0000256" key="7">
    <source>
        <dbReference type="RuleBase" id="RU362042"/>
    </source>
</evidence>
<dbReference type="EMBL" id="JYIJ01000016">
    <property type="protein sequence ID" value="KWX04220.1"/>
    <property type="molecule type" value="Genomic_DNA"/>
</dbReference>